<dbReference type="Proteomes" id="UP000789405">
    <property type="component" value="Unassembled WGS sequence"/>
</dbReference>
<comment type="caution">
    <text evidence="1">The sequence shown here is derived from an EMBL/GenBank/DDBJ whole genome shotgun (WGS) entry which is preliminary data.</text>
</comment>
<sequence length="177" mass="20807">MSKIANFRLDPSFCQNSKISPFFSKTLLMRWNNLCENPKSTPQDILDTYNLSLIYIATNKNIKPDVILYVREMQEQVNHAKYLQTIGDTLINIRRLQAKKRVFITDDTREDFQTARTNDRMNQESDIYADWNNEVDQQVHPDNQAINTDNEESPDHLYLELCGRMVYMYMKSLGVSQ</sequence>
<dbReference type="AlphaFoldDB" id="A0A9N8ZYV3"/>
<organism evidence="1 2">
    <name type="scientific">Dentiscutata erythropus</name>
    <dbReference type="NCBI Taxonomy" id="1348616"/>
    <lineage>
        <taxon>Eukaryota</taxon>
        <taxon>Fungi</taxon>
        <taxon>Fungi incertae sedis</taxon>
        <taxon>Mucoromycota</taxon>
        <taxon>Glomeromycotina</taxon>
        <taxon>Glomeromycetes</taxon>
        <taxon>Diversisporales</taxon>
        <taxon>Gigasporaceae</taxon>
        <taxon>Dentiscutata</taxon>
    </lineage>
</organism>
<evidence type="ECO:0000313" key="1">
    <source>
        <dbReference type="EMBL" id="CAG8511932.1"/>
    </source>
</evidence>
<dbReference type="OrthoDB" id="2355856at2759"/>
<keyword evidence="2" id="KW-1185">Reference proteome</keyword>
<dbReference type="EMBL" id="CAJVPY010001208">
    <property type="protein sequence ID" value="CAG8511932.1"/>
    <property type="molecule type" value="Genomic_DNA"/>
</dbReference>
<name>A0A9N8ZYV3_9GLOM</name>
<accession>A0A9N8ZYV3</accession>
<evidence type="ECO:0000313" key="2">
    <source>
        <dbReference type="Proteomes" id="UP000789405"/>
    </source>
</evidence>
<reference evidence="1" key="1">
    <citation type="submission" date="2021-06" db="EMBL/GenBank/DDBJ databases">
        <authorList>
            <person name="Kallberg Y."/>
            <person name="Tangrot J."/>
            <person name="Rosling A."/>
        </authorList>
    </citation>
    <scope>NUCLEOTIDE SEQUENCE</scope>
    <source>
        <strain evidence="1">MA453B</strain>
    </source>
</reference>
<gene>
    <name evidence="1" type="ORF">DERYTH_LOCUS3430</name>
</gene>
<proteinExistence type="predicted"/>
<protein>
    <submittedName>
        <fullName evidence="1">15291_t:CDS:1</fullName>
    </submittedName>
</protein>